<proteinExistence type="inferred from homology"/>
<feature type="domain" description="RmlD-like substrate binding" evidence="7">
    <location>
        <begin position="1"/>
        <end position="285"/>
    </location>
</feature>
<dbReference type="AlphaFoldDB" id="A0AAJ4IBE3"/>
<dbReference type="CDD" id="cd05254">
    <property type="entry name" value="dTDP_HR_like_SDR_e"/>
    <property type="match status" value="1"/>
</dbReference>
<name>A0AAJ4IBE3_9VIBR</name>
<evidence type="ECO:0000256" key="4">
    <source>
        <dbReference type="ARBA" id="ARBA00017099"/>
    </source>
</evidence>
<comment type="pathway">
    <text evidence="1 6">Carbohydrate biosynthesis; dTDP-L-rhamnose biosynthesis.</text>
</comment>
<evidence type="ECO:0000313" key="9">
    <source>
        <dbReference type="Proteomes" id="UP000594435"/>
    </source>
</evidence>
<sequence length="292" mass="32963">MRVVITGSDGQLGQCLVRQLNGRTEVFPLNREQLDICDGRSVEEIFSSLKPDIVINTAAYTAVDKAESDPKVAYLANEQGPKLLAKACHKYGSTLIHISTDYVFNGNKQTSYVEQDRPDPCNVYGMSKLAGEKAVQSCCSQYYILRTSWVFSEFGSNFVKTMLKLGREREQLGVVADQFGGPTYAGDISLVISQLIEHLERNDVLDYGIYHFSGEPYVSWFEFAQEIFSLAYKQGVIKKEVLLKPLSTFEYPTAAKRPNNSRLSNRKIETHLKLGPKSWKSVLKQLDIYMEQ</sequence>
<dbReference type="PANTHER" id="PTHR10491:SF4">
    <property type="entry name" value="METHIONINE ADENOSYLTRANSFERASE 2 SUBUNIT BETA"/>
    <property type="match status" value="1"/>
</dbReference>
<comment type="cofactor">
    <cofactor evidence="6">
        <name>Mg(2+)</name>
        <dbReference type="ChEBI" id="CHEBI:18420"/>
    </cofactor>
    <text evidence="6">Binds 1 Mg(2+) ion per monomer.</text>
</comment>
<gene>
    <name evidence="8" type="primary">rfbD</name>
    <name evidence="8" type="ORF">I3X05_00975</name>
</gene>
<dbReference type="Gene3D" id="3.40.50.720">
    <property type="entry name" value="NAD(P)-binding Rossmann-like Domain"/>
    <property type="match status" value="1"/>
</dbReference>
<dbReference type="Proteomes" id="UP000594435">
    <property type="component" value="Chromosome 1"/>
</dbReference>
<evidence type="ECO:0000313" key="8">
    <source>
        <dbReference type="EMBL" id="QPL53787.1"/>
    </source>
</evidence>
<evidence type="ECO:0000256" key="6">
    <source>
        <dbReference type="RuleBase" id="RU364082"/>
    </source>
</evidence>
<dbReference type="GO" id="GO:0019305">
    <property type="term" value="P:dTDP-rhamnose biosynthetic process"/>
    <property type="evidence" value="ECO:0007669"/>
    <property type="project" value="TreeGrafter"/>
</dbReference>
<dbReference type="InterPro" id="IPR036291">
    <property type="entry name" value="NAD(P)-bd_dom_sf"/>
</dbReference>
<dbReference type="EC" id="1.1.1.133" evidence="3 6"/>
<dbReference type="PANTHER" id="PTHR10491">
    <property type="entry name" value="DTDP-4-DEHYDRORHAMNOSE REDUCTASE"/>
    <property type="match status" value="1"/>
</dbReference>
<evidence type="ECO:0000259" key="7">
    <source>
        <dbReference type="Pfam" id="PF04321"/>
    </source>
</evidence>
<comment type="function">
    <text evidence="6">Catalyzes the reduction of dTDP-6-deoxy-L-lyxo-4-hexulose to yield dTDP-L-rhamnose.</text>
</comment>
<dbReference type="SUPFAM" id="SSF51735">
    <property type="entry name" value="NAD(P)-binding Rossmann-fold domains"/>
    <property type="match status" value="1"/>
</dbReference>
<dbReference type="RefSeq" id="WP_045569364.1">
    <property type="nucleotide sequence ID" value="NZ_CP065217.1"/>
</dbReference>
<dbReference type="GO" id="GO:0008831">
    <property type="term" value="F:dTDP-4-dehydrorhamnose reductase activity"/>
    <property type="evidence" value="ECO:0007669"/>
    <property type="project" value="UniProtKB-EC"/>
</dbReference>
<dbReference type="InterPro" id="IPR005913">
    <property type="entry name" value="dTDP_dehydrorham_reduct"/>
</dbReference>
<evidence type="ECO:0000256" key="3">
    <source>
        <dbReference type="ARBA" id="ARBA00012929"/>
    </source>
</evidence>
<reference evidence="8 9" key="1">
    <citation type="submission" date="2020-11" db="EMBL/GenBank/DDBJ databases">
        <title>Complete and Circularized Genome Assembly of a human isolate of Vibrio navarrensis biotype pommerensis with MiSeq and MinION Sequence Data.</title>
        <authorList>
            <person name="Schwartz K."/>
            <person name="Borowiak M."/>
            <person name="Deneke C."/>
            <person name="Balau V."/>
            <person name="Metelmann C."/>
            <person name="Strauch E."/>
        </authorList>
    </citation>
    <scope>NUCLEOTIDE SEQUENCE [LARGE SCALE GENOMIC DNA]</scope>
    <source>
        <strain evidence="8 9">20-VB00237</strain>
    </source>
</reference>
<evidence type="ECO:0000256" key="5">
    <source>
        <dbReference type="ARBA" id="ARBA00048200"/>
    </source>
</evidence>
<dbReference type="NCBIfam" id="TIGR01214">
    <property type="entry name" value="rmlD"/>
    <property type="match status" value="1"/>
</dbReference>
<evidence type="ECO:0000256" key="1">
    <source>
        <dbReference type="ARBA" id="ARBA00004781"/>
    </source>
</evidence>
<comment type="catalytic activity">
    <reaction evidence="5 6">
        <text>dTDP-beta-L-rhamnose + NADP(+) = dTDP-4-dehydro-beta-L-rhamnose + NADPH + H(+)</text>
        <dbReference type="Rhea" id="RHEA:21796"/>
        <dbReference type="ChEBI" id="CHEBI:15378"/>
        <dbReference type="ChEBI" id="CHEBI:57510"/>
        <dbReference type="ChEBI" id="CHEBI:57783"/>
        <dbReference type="ChEBI" id="CHEBI:58349"/>
        <dbReference type="ChEBI" id="CHEBI:62830"/>
        <dbReference type="EC" id="1.1.1.133"/>
    </reaction>
</comment>
<keyword evidence="6 8" id="KW-0560">Oxidoreductase</keyword>
<dbReference type="InterPro" id="IPR029903">
    <property type="entry name" value="RmlD-like-bd"/>
</dbReference>
<organism evidence="8 9">
    <name type="scientific">Vibrio navarrensis</name>
    <dbReference type="NCBI Taxonomy" id="29495"/>
    <lineage>
        <taxon>Bacteria</taxon>
        <taxon>Pseudomonadati</taxon>
        <taxon>Pseudomonadota</taxon>
        <taxon>Gammaproteobacteria</taxon>
        <taxon>Vibrionales</taxon>
        <taxon>Vibrionaceae</taxon>
        <taxon>Vibrio</taxon>
    </lineage>
</organism>
<dbReference type="Gene3D" id="3.90.25.10">
    <property type="entry name" value="UDP-galactose 4-epimerase, domain 1"/>
    <property type="match status" value="1"/>
</dbReference>
<protein>
    <recommendedName>
        <fullName evidence="4 6">dTDP-4-dehydrorhamnose reductase</fullName>
        <ecNumber evidence="3 6">1.1.1.133</ecNumber>
    </recommendedName>
</protein>
<dbReference type="GO" id="GO:0005829">
    <property type="term" value="C:cytosol"/>
    <property type="evidence" value="ECO:0007669"/>
    <property type="project" value="TreeGrafter"/>
</dbReference>
<dbReference type="Pfam" id="PF04321">
    <property type="entry name" value="RmlD_sub_bind"/>
    <property type="match status" value="1"/>
</dbReference>
<dbReference type="FunFam" id="3.40.50.720:FF:000159">
    <property type="entry name" value="dTDP-4-dehydrorhamnose reductase"/>
    <property type="match status" value="1"/>
</dbReference>
<dbReference type="EMBL" id="CP065217">
    <property type="protein sequence ID" value="QPL53787.1"/>
    <property type="molecule type" value="Genomic_DNA"/>
</dbReference>
<keyword evidence="6" id="KW-0521">NADP</keyword>
<comment type="similarity">
    <text evidence="2 6">Belongs to the dTDP-4-dehydrorhamnose reductase family.</text>
</comment>
<accession>A0AAJ4IBE3</accession>
<evidence type="ECO:0000256" key="2">
    <source>
        <dbReference type="ARBA" id="ARBA00010944"/>
    </source>
</evidence>